<reference evidence="3" key="2">
    <citation type="submission" date="2021-04" db="EMBL/GenBank/DDBJ databases">
        <authorList>
            <person name="Podell S."/>
        </authorList>
    </citation>
    <scope>NUCLEOTIDE SEQUENCE</scope>
    <source>
        <strain evidence="3">Hildebrandi</strain>
    </source>
</reference>
<keyword evidence="4" id="KW-1185">Reference proteome</keyword>
<evidence type="ECO:0000313" key="3">
    <source>
        <dbReference type="EMBL" id="KAG7366655.1"/>
    </source>
</evidence>
<keyword evidence="2" id="KW-0472">Membrane</keyword>
<evidence type="ECO:0000256" key="2">
    <source>
        <dbReference type="SAM" id="Phobius"/>
    </source>
</evidence>
<dbReference type="EMBL" id="JAGRRH010000007">
    <property type="protein sequence ID" value="KAG7366655.1"/>
    <property type="molecule type" value="Genomic_DNA"/>
</dbReference>
<reference evidence="3" key="1">
    <citation type="journal article" date="2021" name="Sci. Rep.">
        <title>Diploid genomic architecture of Nitzschia inconspicua, an elite biomass production diatom.</title>
        <authorList>
            <person name="Oliver A."/>
            <person name="Podell S."/>
            <person name="Pinowska A."/>
            <person name="Traller J.C."/>
            <person name="Smith S.R."/>
            <person name="McClure R."/>
            <person name="Beliaev A."/>
            <person name="Bohutskyi P."/>
            <person name="Hill E.A."/>
            <person name="Rabines A."/>
            <person name="Zheng H."/>
            <person name="Allen L.Z."/>
            <person name="Kuo A."/>
            <person name="Grigoriev I.V."/>
            <person name="Allen A.E."/>
            <person name="Hazlebeck D."/>
            <person name="Allen E.E."/>
        </authorList>
    </citation>
    <scope>NUCLEOTIDE SEQUENCE</scope>
    <source>
        <strain evidence="3">Hildebrandi</strain>
    </source>
</reference>
<comment type="caution">
    <text evidence="3">The sequence shown here is derived from an EMBL/GenBank/DDBJ whole genome shotgun (WGS) entry which is preliminary data.</text>
</comment>
<dbReference type="AlphaFoldDB" id="A0A9K3Q148"/>
<proteinExistence type="predicted"/>
<dbReference type="Proteomes" id="UP000693970">
    <property type="component" value="Unassembled WGS sequence"/>
</dbReference>
<feature type="compositionally biased region" description="Polar residues" evidence="1">
    <location>
        <begin position="82"/>
        <end position="94"/>
    </location>
</feature>
<accession>A0A9K3Q148</accession>
<sequence length="122" mass="13781">MKSSVFLGMPAVVTVLNLLLAIFIVHRHHGATTTSLLNAEDWRKEHEKPLYRSPAAPRVNTYTNQYYYPQPTRNVLDDAMTDSPSTATSSQHIPTTALPKQHVSPTKWSLARYSLSNHHKQT</sequence>
<evidence type="ECO:0000313" key="4">
    <source>
        <dbReference type="Proteomes" id="UP000693970"/>
    </source>
</evidence>
<keyword evidence="2" id="KW-1133">Transmembrane helix</keyword>
<name>A0A9K3Q148_9STRA</name>
<feature type="region of interest" description="Disordered" evidence="1">
    <location>
        <begin position="77"/>
        <end position="105"/>
    </location>
</feature>
<protein>
    <submittedName>
        <fullName evidence="3">Uncharacterized protein</fullName>
    </submittedName>
</protein>
<feature type="transmembrane region" description="Helical" evidence="2">
    <location>
        <begin position="6"/>
        <end position="25"/>
    </location>
</feature>
<keyword evidence="2" id="KW-0812">Transmembrane</keyword>
<gene>
    <name evidence="3" type="ORF">IV203_029325</name>
</gene>
<organism evidence="3 4">
    <name type="scientific">Nitzschia inconspicua</name>
    <dbReference type="NCBI Taxonomy" id="303405"/>
    <lineage>
        <taxon>Eukaryota</taxon>
        <taxon>Sar</taxon>
        <taxon>Stramenopiles</taxon>
        <taxon>Ochrophyta</taxon>
        <taxon>Bacillariophyta</taxon>
        <taxon>Bacillariophyceae</taxon>
        <taxon>Bacillariophycidae</taxon>
        <taxon>Bacillariales</taxon>
        <taxon>Bacillariaceae</taxon>
        <taxon>Nitzschia</taxon>
    </lineage>
</organism>
<evidence type="ECO:0000256" key="1">
    <source>
        <dbReference type="SAM" id="MobiDB-lite"/>
    </source>
</evidence>